<organism evidence="1">
    <name type="scientific">Anguilla anguilla</name>
    <name type="common">European freshwater eel</name>
    <name type="synonym">Muraena anguilla</name>
    <dbReference type="NCBI Taxonomy" id="7936"/>
    <lineage>
        <taxon>Eukaryota</taxon>
        <taxon>Metazoa</taxon>
        <taxon>Chordata</taxon>
        <taxon>Craniata</taxon>
        <taxon>Vertebrata</taxon>
        <taxon>Euteleostomi</taxon>
        <taxon>Actinopterygii</taxon>
        <taxon>Neopterygii</taxon>
        <taxon>Teleostei</taxon>
        <taxon>Anguilliformes</taxon>
        <taxon>Anguillidae</taxon>
        <taxon>Anguilla</taxon>
    </lineage>
</organism>
<protein>
    <submittedName>
        <fullName evidence="1">Uncharacterized protein</fullName>
    </submittedName>
</protein>
<evidence type="ECO:0000313" key="1">
    <source>
        <dbReference type="EMBL" id="JAH36660.1"/>
    </source>
</evidence>
<reference evidence="1" key="1">
    <citation type="submission" date="2014-11" db="EMBL/GenBank/DDBJ databases">
        <authorList>
            <person name="Amaro Gonzalez C."/>
        </authorList>
    </citation>
    <scope>NUCLEOTIDE SEQUENCE</scope>
</reference>
<name>A0A0E9S7K7_ANGAN</name>
<proteinExistence type="predicted"/>
<dbReference type="AlphaFoldDB" id="A0A0E9S7K7"/>
<accession>A0A0E9S7K7</accession>
<reference evidence="1" key="2">
    <citation type="journal article" date="2015" name="Fish Shellfish Immunol.">
        <title>Early steps in the European eel (Anguilla anguilla)-Vibrio vulnificus interaction in the gills: Role of the RtxA13 toxin.</title>
        <authorList>
            <person name="Callol A."/>
            <person name="Pajuelo D."/>
            <person name="Ebbesson L."/>
            <person name="Teles M."/>
            <person name="MacKenzie S."/>
            <person name="Amaro C."/>
        </authorList>
    </citation>
    <scope>NUCLEOTIDE SEQUENCE</scope>
</reference>
<dbReference type="EMBL" id="GBXM01071917">
    <property type="protein sequence ID" value="JAH36660.1"/>
    <property type="molecule type" value="Transcribed_RNA"/>
</dbReference>
<sequence length="30" mass="3415">MLVNVMLVLIWLCNTCCICMVRSTNSVMHS</sequence>